<dbReference type="Pfam" id="PF05199">
    <property type="entry name" value="GMC_oxred_C"/>
    <property type="match status" value="1"/>
</dbReference>
<dbReference type="SUPFAM" id="SSF51905">
    <property type="entry name" value="FAD/NAD(P)-binding domain"/>
    <property type="match status" value="1"/>
</dbReference>
<dbReference type="AlphaFoldDB" id="A0A6T1N9V6"/>
<dbReference type="Pfam" id="PF00732">
    <property type="entry name" value="GMC_oxred_N"/>
    <property type="match status" value="1"/>
</dbReference>
<proteinExistence type="predicted"/>
<dbReference type="GO" id="GO:0016614">
    <property type="term" value="F:oxidoreductase activity, acting on CH-OH group of donors"/>
    <property type="evidence" value="ECO:0007669"/>
    <property type="project" value="InterPro"/>
</dbReference>
<dbReference type="InterPro" id="IPR000172">
    <property type="entry name" value="GMC_OxRdtase_N"/>
</dbReference>
<organism evidence="4">
    <name type="scientific">Alexandrium monilatum</name>
    <dbReference type="NCBI Taxonomy" id="311494"/>
    <lineage>
        <taxon>Eukaryota</taxon>
        <taxon>Sar</taxon>
        <taxon>Alveolata</taxon>
        <taxon>Dinophyceae</taxon>
        <taxon>Gonyaulacales</taxon>
        <taxon>Pyrocystaceae</taxon>
        <taxon>Alexandrium</taxon>
    </lineage>
</organism>
<dbReference type="EMBL" id="HBNR01082544">
    <property type="protein sequence ID" value="CAE4659843.1"/>
    <property type="molecule type" value="Transcribed_RNA"/>
</dbReference>
<gene>
    <name evidence="3" type="ORF">AMON00008_LOCUS59069</name>
    <name evidence="4" type="ORF">AMON00008_LOCUS59071</name>
</gene>
<dbReference type="InterPro" id="IPR007867">
    <property type="entry name" value="GMC_OxRtase_C"/>
</dbReference>
<dbReference type="InterPro" id="IPR036188">
    <property type="entry name" value="FAD/NAD-bd_sf"/>
</dbReference>
<protein>
    <recommendedName>
        <fullName evidence="2">Glucose-methanol-choline oxidoreductase N-terminal domain-containing protein</fullName>
    </recommendedName>
</protein>
<evidence type="ECO:0000313" key="3">
    <source>
        <dbReference type="EMBL" id="CAE4659840.1"/>
    </source>
</evidence>
<evidence type="ECO:0000256" key="1">
    <source>
        <dbReference type="ARBA" id="ARBA00022729"/>
    </source>
</evidence>
<dbReference type="GO" id="GO:0050660">
    <property type="term" value="F:flavin adenine dinucleotide binding"/>
    <property type="evidence" value="ECO:0007669"/>
    <property type="project" value="InterPro"/>
</dbReference>
<sequence length="617" mass="66797">MYWDGQCQPCPVTLYEASCEGRCRFPRSSRPPEAQLYWSGSCVACPASVYSYCPGGSEMVGERYCGAPPPVEVKCEGRCRAPPPAPAPADWVIIGGGASGSAAAAALADAGHDVLVLERGRSDMDLPQTQQASTWPGVLNTEAAQMIQWTDGTWGAVAHVLGGGTAVNAGLCIEEEPDFFTESFGEHVDLRGFYESSRWVAQKLATPLQPTAFGKDLAEAPASAGLGAAASGEPQLRWSDGTWMAYSILNTSMPGQARRCAAALLHERAHLKNLRYFTQHLVKRVEFAGRRAVGVRVANQFGDESVVRVRKGVILAAGAIFTPQLLQISGVGEEALLGRIGADVVLEAPAVGHNFVDRSLLVFGVWASSLMPTFLGYAMAANASLKLTFESEGWGKVASEFAIASIGLVPPHQRTLAFREALKLLRSPGFQEIFNNMVQLVALHHDTHSRGQVEARSANAEDVLPEFKWAVPELLSCLAQAPNSELKAVVLPCLPPRGSSTAQWYQHFRDTAVSSYHYFGTAAFGTVVEGSDFRVKGVDNLHVIDASVFPRPTRVNPQCTIMALGHYLGRRLAKKTEASRLDVAVGGKDPRKLARRSESGRPHHPYTRALRWVWTHR</sequence>
<feature type="domain" description="Glucose-methanol-choline oxidoreductase N-terminal" evidence="2">
    <location>
        <begin position="318"/>
        <end position="332"/>
    </location>
</feature>
<dbReference type="PANTHER" id="PTHR45968">
    <property type="entry name" value="OSJNBA0019K04.7 PROTEIN"/>
    <property type="match status" value="1"/>
</dbReference>
<accession>A0A6T1N9V6</accession>
<keyword evidence="1" id="KW-0732">Signal</keyword>
<dbReference type="Gene3D" id="3.30.410.40">
    <property type="match status" value="1"/>
</dbReference>
<evidence type="ECO:0000259" key="2">
    <source>
        <dbReference type="PROSITE" id="PS00624"/>
    </source>
</evidence>
<dbReference type="EMBL" id="HBNR01082538">
    <property type="protein sequence ID" value="CAE4659840.1"/>
    <property type="molecule type" value="Transcribed_RNA"/>
</dbReference>
<evidence type="ECO:0000313" key="4">
    <source>
        <dbReference type="EMBL" id="CAE4659843.1"/>
    </source>
</evidence>
<name>A0A6T1N9V6_9DINO</name>
<reference evidence="4" key="1">
    <citation type="submission" date="2021-01" db="EMBL/GenBank/DDBJ databases">
        <authorList>
            <person name="Corre E."/>
            <person name="Pelletier E."/>
            <person name="Niang G."/>
            <person name="Scheremetjew M."/>
            <person name="Finn R."/>
            <person name="Kale V."/>
            <person name="Holt S."/>
            <person name="Cochrane G."/>
            <person name="Meng A."/>
            <person name="Brown T."/>
            <person name="Cohen L."/>
        </authorList>
    </citation>
    <scope>NUCLEOTIDE SEQUENCE</scope>
    <source>
        <strain evidence="4">CCMP3105</strain>
    </source>
</reference>
<dbReference type="PROSITE" id="PS00624">
    <property type="entry name" value="GMC_OXRED_2"/>
    <property type="match status" value="1"/>
</dbReference>
<dbReference type="PANTHER" id="PTHR45968:SF3">
    <property type="entry name" value="OS04G0573100 PROTEIN"/>
    <property type="match status" value="1"/>
</dbReference>
<dbReference type="Gene3D" id="3.50.50.60">
    <property type="entry name" value="FAD/NAD(P)-binding domain"/>
    <property type="match status" value="1"/>
</dbReference>
<dbReference type="InterPro" id="IPR051871">
    <property type="entry name" value="GMC_Oxidoreductase-Related"/>
</dbReference>